<evidence type="ECO:0000256" key="5">
    <source>
        <dbReference type="ARBA" id="ARBA00023237"/>
    </source>
</evidence>
<dbReference type="RefSeq" id="WP_093098427.1">
    <property type="nucleotide sequence ID" value="NZ_FNGK01000002.1"/>
</dbReference>
<comment type="similarity">
    <text evidence="2">Belongs to the SusD family.</text>
</comment>
<dbReference type="EMBL" id="LT906468">
    <property type="protein sequence ID" value="SNV54739.1"/>
    <property type="molecule type" value="Genomic_DNA"/>
</dbReference>
<evidence type="ECO:0000256" key="4">
    <source>
        <dbReference type="ARBA" id="ARBA00023136"/>
    </source>
</evidence>
<keyword evidence="4" id="KW-0472">Membrane</keyword>
<evidence type="ECO:0000256" key="2">
    <source>
        <dbReference type="ARBA" id="ARBA00006275"/>
    </source>
</evidence>
<dbReference type="SUPFAM" id="SSF48452">
    <property type="entry name" value="TPR-like"/>
    <property type="match status" value="1"/>
</dbReference>
<dbReference type="GO" id="GO:0009279">
    <property type="term" value="C:cell outer membrane"/>
    <property type="evidence" value="ECO:0007669"/>
    <property type="project" value="UniProtKB-SubCell"/>
</dbReference>
<evidence type="ECO:0000259" key="6">
    <source>
        <dbReference type="Pfam" id="PF07980"/>
    </source>
</evidence>
<organism evidence="8 9">
    <name type="scientific">Sphingobacterium mizutaii</name>
    <dbReference type="NCBI Taxonomy" id="1010"/>
    <lineage>
        <taxon>Bacteria</taxon>
        <taxon>Pseudomonadati</taxon>
        <taxon>Bacteroidota</taxon>
        <taxon>Sphingobacteriia</taxon>
        <taxon>Sphingobacteriales</taxon>
        <taxon>Sphingobacteriaceae</taxon>
        <taxon>Sphingobacterium</taxon>
    </lineage>
</organism>
<evidence type="ECO:0000259" key="7">
    <source>
        <dbReference type="Pfam" id="PF14322"/>
    </source>
</evidence>
<reference evidence="8 9" key="1">
    <citation type="submission" date="2017-06" db="EMBL/GenBank/DDBJ databases">
        <authorList>
            <consortium name="Pathogen Informatics"/>
        </authorList>
    </citation>
    <scope>NUCLEOTIDE SEQUENCE [LARGE SCALE GENOMIC DNA]</scope>
    <source>
        <strain evidence="8 9">NCTC12149</strain>
    </source>
</reference>
<dbReference type="Gene3D" id="1.25.40.390">
    <property type="match status" value="2"/>
</dbReference>
<dbReference type="Proteomes" id="UP000215355">
    <property type="component" value="Chromosome 1"/>
</dbReference>
<dbReference type="KEGG" id="smiz:4412673_03123"/>
<keyword evidence="3" id="KW-0732">Signal</keyword>
<evidence type="ECO:0000313" key="8">
    <source>
        <dbReference type="EMBL" id="SNV54739.1"/>
    </source>
</evidence>
<gene>
    <name evidence="8" type="ORF">SAMEA4412673_03123</name>
</gene>
<name>A0AAJ4XDI8_9SPHI</name>
<feature type="domain" description="SusD-like N-terminal" evidence="7">
    <location>
        <begin position="72"/>
        <end position="226"/>
    </location>
</feature>
<evidence type="ECO:0000313" key="9">
    <source>
        <dbReference type="Proteomes" id="UP000215355"/>
    </source>
</evidence>
<protein>
    <submittedName>
        <fullName evidence="8">SusD family</fullName>
    </submittedName>
</protein>
<evidence type="ECO:0000256" key="1">
    <source>
        <dbReference type="ARBA" id="ARBA00004442"/>
    </source>
</evidence>
<dbReference type="AlphaFoldDB" id="A0AAJ4XDI8"/>
<dbReference type="InterPro" id="IPR033985">
    <property type="entry name" value="SusD-like_N"/>
</dbReference>
<comment type="subcellular location">
    <subcellularLocation>
        <location evidence="1">Cell outer membrane</location>
    </subcellularLocation>
</comment>
<proteinExistence type="inferred from homology"/>
<accession>A0AAJ4XDI8</accession>
<dbReference type="Pfam" id="PF07980">
    <property type="entry name" value="SusD_RagB"/>
    <property type="match status" value="1"/>
</dbReference>
<dbReference type="Pfam" id="PF14322">
    <property type="entry name" value="SusD-like_3"/>
    <property type="match status" value="1"/>
</dbReference>
<sequence length="457" mass="51856">MKTKHYFIVLSLVIIYTISSCQKFLDIMPSTGNVNPSTLKDFQEMLNSDSIARCNFILADLMADDLSFPALARNEYYGNAYMYAQHIWGPGEMDFMYKSAYERILQMNILILKAAEVKPKNEDEQKGLAIAIAQAKVNRAWYFLQLANIYGQDYTNGKAATELAIPISLIPDASVKPKRGTVQEVYTLIIKELNEAIATADFPVMGNTIIHPGKASALALLSRTHLLMGNYAEALKSADECLALKSSLLNYQTLTAAPLNLLDQSRNPEVLLGKTGVDHDLNLTYSFRIQISKSLDSLLTSSDFRRRINFDYYDVFANQDGKYNFNYSIAVPEVMLIKAECLARTGKPKEALPILNLLRKNRIENSTDLVIADDEILKTVLEERRRELFCHGGLRLFDLKRLNREERFSKNIVRSFYDNYNYQDTTVAIIKPNSPRYLMEIAPLITNNNPDIKPNPR</sequence>
<dbReference type="PROSITE" id="PS51257">
    <property type="entry name" value="PROKAR_LIPOPROTEIN"/>
    <property type="match status" value="1"/>
</dbReference>
<dbReference type="InterPro" id="IPR012944">
    <property type="entry name" value="SusD_RagB_dom"/>
</dbReference>
<dbReference type="InterPro" id="IPR011990">
    <property type="entry name" value="TPR-like_helical_dom_sf"/>
</dbReference>
<evidence type="ECO:0000256" key="3">
    <source>
        <dbReference type="ARBA" id="ARBA00022729"/>
    </source>
</evidence>
<feature type="domain" description="RagB/SusD" evidence="6">
    <location>
        <begin position="333"/>
        <end position="456"/>
    </location>
</feature>
<keyword evidence="5" id="KW-0998">Cell outer membrane</keyword>